<keyword evidence="1" id="KW-0808">Transferase</keyword>
<name>A0ABU8IX79_9BURK</name>
<keyword evidence="5" id="KW-1185">Reference proteome</keyword>
<reference evidence="4 5" key="1">
    <citation type="journal article" date="2022" name="Arch. Microbiol.">
        <title>Paraburkholderia bengalensis sp. nov. isolated from roots of Oryza sativa, IR64.</title>
        <authorList>
            <person name="Nag P."/>
            <person name="Mondal N."/>
            <person name="Sarkar J."/>
            <person name="Das S."/>
        </authorList>
    </citation>
    <scope>NUCLEOTIDE SEQUENCE [LARGE SCALE GENOMIC DNA]</scope>
    <source>
        <strain evidence="4 5">IR64_4_BI</strain>
    </source>
</reference>
<feature type="domain" description="Glycosyl transferase family 1" evidence="2">
    <location>
        <begin position="166"/>
        <end position="285"/>
    </location>
</feature>
<evidence type="ECO:0000313" key="4">
    <source>
        <dbReference type="EMBL" id="MEI6000187.1"/>
    </source>
</evidence>
<proteinExistence type="predicted"/>
<evidence type="ECO:0000256" key="1">
    <source>
        <dbReference type="ARBA" id="ARBA00022679"/>
    </source>
</evidence>
<evidence type="ECO:0000259" key="2">
    <source>
        <dbReference type="Pfam" id="PF00534"/>
    </source>
</evidence>
<evidence type="ECO:0000313" key="5">
    <source>
        <dbReference type="Proteomes" id="UP001386437"/>
    </source>
</evidence>
<dbReference type="PANTHER" id="PTHR46401">
    <property type="entry name" value="GLYCOSYLTRANSFERASE WBBK-RELATED"/>
    <property type="match status" value="1"/>
</dbReference>
<dbReference type="InterPro" id="IPR001296">
    <property type="entry name" value="Glyco_trans_1"/>
</dbReference>
<evidence type="ECO:0000259" key="3">
    <source>
        <dbReference type="Pfam" id="PF13439"/>
    </source>
</evidence>
<dbReference type="SUPFAM" id="SSF53756">
    <property type="entry name" value="UDP-Glycosyltransferase/glycogen phosphorylase"/>
    <property type="match status" value="1"/>
</dbReference>
<dbReference type="Proteomes" id="UP001386437">
    <property type="component" value="Unassembled WGS sequence"/>
</dbReference>
<dbReference type="Pfam" id="PF13439">
    <property type="entry name" value="Glyco_transf_4"/>
    <property type="match status" value="1"/>
</dbReference>
<dbReference type="RefSeq" id="WP_336600148.1">
    <property type="nucleotide sequence ID" value="NZ_JACFYJ010000045.1"/>
</dbReference>
<dbReference type="Gene3D" id="3.40.50.2000">
    <property type="entry name" value="Glycogen Phosphorylase B"/>
    <property type="match status" value="2"/>
</dbReference>
<organism evidence="4 5">
    <name type="scientific">Paraburkholderia bengalensis</name>
    <dbReference type="NCBI Taxonomy" id="2747562"/>
    <lineage>
        <taxon>Bacteria</taxon>
        <taxon>Pseudomonadati</taxon>
        <taxon>Pseudomonadota</taxon>
        <taxon>Betaproteobacteria</taxon>
        <taxon>Burkholderiales</taxon>
        <taxon>Burkholderiaceae</taxon>
        <taxon>Paraburkholderia</taxon>
    </lineage>
</organism>
<dbReference type="EMBL" id="JACFYJ010000045">
    <property type="protein sequence ID" value="MEI6000187.1"/>
    <property type="molecule type" value="Genomic_DNA"/>
</dbReference>
<dbReference type="Pfam" id="PF00534">
    <property type="entry name" value="Glycos_transf_1"/>
    <property type="match status" value="1"/>
</dbReference>
<accession>A0ABU8IX79</accession>
<gene>
    <name evidence="4" type="ORF">H3V53_24160</name>
</gene>
<feature type="domain" description="Glycosyltransferase subfamily 4-like N-terminal" evidence="3">
    <location>
        <begin position="2"/>
        <end position="137"/>
    </location>
</feature>
<dbReference type="PANTHER" id="PTHR46401:SF2">
    <property type="entry name" value="GLYCOSYLTRANSFERASE WBBK-RELATED"/>
    <property type="match status" value="1"/>
</dbReference>
<comment type="caution">
    <text evidence="4">The sequence shown here is derived from an EMBL/GenBank/DDBJ whole genome shotgun (WGS) entry which is preliminary data.</text>
</comment>
<sequence>MARFLTHVSASLQEHGCQVLVLGARELADAQQNNPLLRMLSRLHTPWLVIYWIFVFDAWRRAGYPIIVVTSQEYVVPFAFKKQIAIYHDLIQYFYPRNKKSALYYRYYLRWISRKLGFVYCVTKATGRMVSHLFGKVPYHICGVPIDRQFLSSGDAVGAGEHFHAVWVGTLAAHKNYGRVLDYIKRDAGGVESVAMVVPRNQTADLRGEADALGLGNRIQVFSDLTEDELSDIYHCSDIVMSTSELEGFCMPVLEAALCGCRPVVPDRATFRENFGHFGILVPPHGDTNPKDIGDQPVLDRNAVASHARAFHTVVRDRWKASLDEIANAAMAGGKVEITRAVGLSYDERRITLSSRD</sequence>
<dbReference type="InterPro" id="IPR028098">
    <property type="entry name" value="Glyco_trans_4-like_N"/>
</dbReference>
<protein>
    <submittedName>
        <fullName evidence="4">Glycosyltransferase</fullName>
    </submittedName>
</protein>